<dbReference type="PANTHER" id="PTHR15736:SF9">
    <property type="entry name" value="PROTEIN FAM131B"/>
    <property type="match status" value="1"/>
</dbReference>
<dbReference type="RefSeq" id="XP_026098136.1">
    <property type="nucleotide sequence ID" value="XM_026242351.1"/>
</dbReference>
<sequence length="454" mass="49201">MGCIGSRTLTDGVPVQKDGEQHGRTDFSWDGINLSMEDTTSILPRLKKRNSNAYGIGALAKSSLTGVSGVSRSMKDKVTKPTAMAQGRVAHMIEWQSWGMQTVGAGGSGAGRTSSLHLQQERKLENDAYSDLSDGEKEARFAAGVLQQFAISEATLLAWSSMDGESTSVGSNQGSIAHLSEANQESITSRDQIVHHSSAEVWPHNYVSQGLYCLSSSDAWEPISNEQSGVASPATGSYVMAVGTEGGYDPNSAAQFLSQQQQQQQYQNQFHQIQHLHQIHQYQQQQLLQYQQQQQMLEQRLQSATQSLQVTPNSTIHSLPPLTHPPLVDLWGAAQTEAYQADMVGYMGMPVAVDGNLTAPTEEMTTDHSPLLEAQEEEEIKEEEVTLYMEPEPVTLIPSPVTQEVTSTGGSSPGQAPGESSTERKASDVSPSVIEELEEKESSESSSVDITATN</sequence>
<name>A0A6P6MQ16_CARAU</name>
<reference evidence="4" key="1">
    <citation type="submission" date="2025-08" db="UniProtKB">
        <authorList>
            <consortium name="RefSeq"/>
        </authorList>
    </citation>
    <scope>IDENTIFICATION</scope>
    <source>
        <strain evidence="4">Wakin</strain>
        <tissue evidence="4">Muscle</tissue>
    </source>
</reference>
<dbReference type="PANTHER" id="PTHR15736">
    <property type="entry name" value="PROTEIN FAM131B-RELATED"/>
    <property type="match status" value="1"/>
</dbReference>
<dbReference type="AlphaFoldDB" id="A0A6P6MQ16"/>
<feature type="compositionally biased region" description="Polar residues" evidence="2">
    <location>
        <begin position="400"/>
        <end position="420"/>
    </location>
</feature>
<dbReference type="GeneID" id="113069344"/>
<dbReference type="Pfam" id="PF15010">
    <property type="entry name" value="FAM131"/>
    <property type="match status" value="1"/>
</dbReference>
<gene>
    <name evidence="4" type="primary">LOC113069344</name>
</gene>
<feature type="region of interest" description="Disordered" evidence="2">
    <location>
        <begin position="1"/>
        <end position="22"/>
    </location>
</feature>
<feature type="region of interest" description="Disordered" evidence="2">
    <location>
        <begin position="391"/>
        <end position="454"/>
    </location>
</feature>
<keyword evidence="3" id="KW-1185">Reference proteome</keyword>
<proteinExistence type="inferred from homology"/>
<comment type="similarity">
    <text evidence="1">Belongs to the FAM131 family.</text>
</comment>
<protein>
    <submittedName>
        <fullName evidence="4">Auxin response factor 19-like isoform X2</fullName>
    </submittedName>
</protein>
<dbReference type="Proteomes" id="UP000515129">
    <property type="component" value="Unplaced"/>
</dbReference>
<evidence type="ECO:0000256" key="2">
    <source>
        <dbReference type="SAM" id="MobiDB-lite"/>
    </source>
</evidence>
<evidence type="ECO:0000313" key="3">
    <source>
        <dbReference type="Proteomes" id="UP000515129"/>
    </source>
</evidence>
<evidence type="ECO:0000256" key="1">
    <source>
        <dbReference type="ARBA" id="ARBA00010635"/>
    </source>
</evidence>
<organism evidence="3 4">
    <name type="scientific">Carassius auratus</name>
    <name type="common">Goldfish</name>
    <dbReference type="NCBI Taxonomy" id="7957"/>
    <lineage>
        <taxon>Eukaryota</taxon>
        <taxon>Metazoa</taxon>
        <taxon>Chordata</taxon>
        <taxon>Craniata</taxon>
        <taxon>Vertebrata</taxon>
        <taxon>Euteleostomi</taxon>
        <taxon>Actinopterygii</taxon>
        <taxon>Neopterygii</taxon>
        <taxon>Teleostei</taxon>
        <taxon>Ostariophysi</taxon>
        <taxon>Cypriniformes</taxon>
        <taxon>Cyprinidae</taxon>
        <taxon>Cyprininae</taxon>
        <taxon>Carassius</taxon>
    </lineage>
</organism>
<accession>A0A6P6MQ16</accession>
<dbReference type="InterPro" id="IPR026782">
    <property type="entry name" value="FAM131"/>
</dbReference>
<evidence type="ECO:0000313" key="4">
    <source>
        <dbReference type="RefSeq" id="XP_026098136.1"/>
    </source>
</evidence>